<reference evidence="1 2" key="1">
    <citation type="submission" date="2018-05" db="EMBL/GenBank/DDBJ databases">
        <title>Complete genome sequence of Flagellimonas aquimarina ECD12 isolated from seaweed Ecklonia cava.</title>
        <authorList>
            <person name="Choi S."/>
            <person name="Seong C."/>
        </authorList>
    </citation>
    <scope>NUCLEOTIDE SEQUENCE [LARGE SCALE GENOMIC DNA]</scope>
    <source>
        <strain evidence="1 2">ECD12</strain>
    </source>
</reference>
<evidence type="ECO:0008006" key="3">
    <source>
        <dbReference type="Google" id="ProtNLM"/>
    </source>
</evidence>
<protein>
    <recommendedName>
        <fullName evidence="3">Gliding motility-associated C-terminal domain-containing protein</fullName>
    </recommendedName>
</protein>
<evidence type="ECO:0000313" key="2">
    <source>
        <dbReference type="Proteomes" id="UP000245762"/>
    </source>
</evidence>
<organism evidence="1 2">
    <name type="scientific">Flagellimonas aquimarina</name>
    <dbReference type="NCBI Taxonomy" id="2201895"/>
    <lineage>
        <taxon>Bacteria</taxon>
        <taxon>Pseudomonadati</taxon>
        <taxon>Bacteroidota</taxon>
        <taxon>Flavobacteriia</taxon>
        <taxon>Flavobacteriales</taxon>
        <taxon>Flavobacteriaceae</taxon>
        <taxon>Flagellimonas</taxon>
    </lineage>
</organism>
<dbReference type="Pfam" id="PF13585">
    <property type="entry name" value="CHU_C"/>
    <property type="match status" value="1"/>
</dbReference>
<dbReference type="AlphaFoldDB" id="A0A316L1X2"/>
<gene>
    <name evidence="1" type="ORF">DKG77_03330</name>
</gene>
<sequence>MKKTSSYNSIFVIVFAIMLLGTHFLGAQVLDKPTTVWTAACASDSFNSYDVSFRWSPPLVDSGNEFILELSDSNGNFGSPRELSRVGDRNTDFNFDFNFAVPTDVSGENYKLRVRSTSPAKTSPATDAYPMHYVQFNSPLLISEDGNGSIPSGGVIQSCGGGSVTLSPHNIPNANTYTYNWYRSGTLLAEKTENLTVSTPGMYYVELDYGSVCSGSANTLSNSIEISTGSSVGIAITGSDDIGLCPGDSHALQANITGLGLTYTWYKDGAIVAGPTLEADTYNVNTSITGYEGSYEVEVEGAAACLERSPSITIRNLGDFTVTRQNDGDIVLLPSQIKTLSVTTTATAPSYQWYKDGVPISGATNSSLAVDLIGVYFARVIENGGGCAASPLDSETTTVVSPDSFEFEIDYVGSYTSCQSGGATLSLSAINAVSSSGARTDVTSDIESSFSYQWVNDGGDISGETSKTITVSNFEENGSYTLNGVLDSFTPTSNGLDVTLSTNQVLEITTNGTVLCDGADPIVFNSSESLADETFEWLRDGVIIDTSSENITATEVGVYQLVIRTHDCPITSNEVTIREFDESLLTLDKEQDLVIIEGETETLTASGAESYQWYDSNNTLLGEQSFFNFEQEGEYLLVASFGNCNTSRVVTVTFRDTFSIPNVITANGDGINDLWVLPNTYSRNQDVVVTIFDERGRQVFSQSNYENNWPQSTTSFNKPNMIFYYKVTRGGQSLKQGTITVIR</sequence>
<dbReference type="RefSeq" id="WP_109660171.1">
    <property type="nucleotide sequence ID" value="NZ_QGEG01000001.1"/>
</dbReference>
<proteinExistence type="predicted"/>
<dbReference type="EMBL" id="QGEG01000001">
    <property type="protein sequence ID" value="PWL39876.1"/>
    <property type="molecule type" value="Genomic_DNA"/>
</dbReference>
<dbReference type="Proteomes" id="UP000245762">
    <property type="component" value="Unassembled WGS sequence"/>
</dbReference>
<dbReference type="InterPro" id="IPR013783">
    <property type="entry name" value="Ig-like_fold"/>
</dbReference>
<dbReference type="Gene3D" id="2.60.40.10">
    <property type="entry name" value="Immunoglobulins"/>
    <property type="match status" value="2"/>
</dbReference>
<dbReference type="OrthoDB" id="678019at2"/>
<name>A0A316L1X2_9FLAO</name>
<accession>A0A316L1X2</accession>
<keyword evidence="2" id="KW-1185">Reference proteome</keyword>
<evidence type="ECO:0000313" key="1">
    <source>
        <dbReference type="EMBL" id="PWL39876.1"/>
    </source>
</evidence>
<comment type="caution">
    <text evidence="1">The sequence shown here is derived from an EMBL/GenBank/DDBJ whole genome shotgun (WGS) entry which is preliminary data.</text>
</comment>